<dbReference type="CDD" id="cd00090">
    <property type="entry name" value="HTH_ARSR"/>
    <property type="match status" value="1"/>
</dbReference>
<dbReference type="Gene3D" id="1.10.10.10">
    <property type="entry name" value="Winged helix-like DNA-binding domain superfamily/Winged helix DNA-binding domain"/>
    <property type="match status" value="1"/>
</dbReference>
<dbReference type="EMBL" id="JAGVSJ010000069">
    <property type="protein sequence ID" value="MBX8632784.1"/>
    <property type="molecule type" value="Genomic_DNA"/>
</dbReference>
<dbReference type="PROSITE" id="PS50987">
    <property type="entry name" value="HTH_ARSR_2"/>
    <property type="match status" value="1"/>
</dbReference>
<dbReference type="SUPFAM" id="SSF46785">
    <property type="entry name" value="Winged helix' DNA-binding domain"/>
    <property type="match status" value="1"/>
</dbReference>
<feature type="non-terminal residue" evidence="2">
    <location>
        <position position="1"/>
    </location>
</feature>
<dbReference type="InterPro" id="IPR011991">
    <property type="entry name" value="ArsR-like_HTH"/>
</dbReference>
<protein>
    <submittedName>
        <fullName evidence="2">Helix-turn-helix transcriptional regulator</fullName>
    </submittedName>
</protein>
<dbReference type="PRINTS" id="PR00778">
    <property type="entry name" value="HTHARSR"/>
</dbReference>
<evidence type="ECO:0000259" key="1">
    <source>
        <dbReference type="PROSITE" id="PS50987"/>
    </source>
</evidence>
<evidence type="ECO:0000313" key="3">
    <source>
        <dbReference type="Proteomes" id="UP000716004"/>
    </source>
</evidence>
<dbReference type="AlphaFoldDB" id="A0A8J7YLP2"/>
<organism evidence="2 3">
    <name type="scientific">Candidatus Sysuiplasma superficiale</name>
    <dbReference type="NCBI Taxonomy" id="2823368"/>
    <lineage>
        <taxon>Archaea</taxon>
        <taxon>Methanobacteriati</taxon>
        <taxon>Thermoplasmatota</taxon>
        <taxon>Thermoplasmata</taxon>
        <taxon>Candidatus Sysuiplasmatales</taxon>
        <taxon>Candidatus Sysuiplasmataceae</taxon>
        <taxon>Candidatus Sysuiplasma</taxon>
    </lineage>
</organism>
<dbReference type="InterPro" id="IPR001845">
    <property type="entry name" value="HTH_ArsR_DNA-bd_dom"/>
</dbReference>
<evidence type="ECO:0000313" key="2">
    <source>
        <dbReference type="EMBL" id="MBX8632784.1"/>
    </source>
</evidence>
<gene>
    <name evidence="2" type="ORF">J9259_09790</name>
</gene>
<name>A0A8J7YLP2_9ARCH</name>
<sequence length="63" mass="7147">CEISAALSLPQPSISHDLRILEREGIVERSRSGKWVFYHLVKSSLTLLIARSLGREALKETRE</sequence>
<dbReference type="InterPro" id="IPR036388">
    <property type="entry name" value="WH-like_DNA-bd_sf"/>
</dbReference>
<proteinExistence type="predicted"/>
<dbReference type="Proteomes" id="UP000716004">
    <property type="component" value="Unassembled WGS sequence"/>
</dbReference>
<dbReference type="Pfam" id="PF01022">
    <property type="entry name" value="HTH_5"/>
    <property type="match status" value="1"/>
</dbReference>
<feature type="domain" description="HTH arsR-type" evidence="1">
    <location>
        <begin position="1"/>
        <end position="60"/>
    </location>
</feature>
<dbReference type="InterPro" id="IPR036390">
    <property type="entry name" value="WH_DNA-bd_sf"/>
</dbReference>
<reference evidence="2" key="1">
    <citation type="submission" date="2021-04" db="EMBL/GenBank/DDBJ databases">
        <title>Genomic insights into ecological role and evolution of a novel Thermoplasmata order Candidatus Sysuiplasmatales.</title>
        <authorList>
            <person name="Yuan Y."/>
        </authorList>
    </citation>
    <scope>NUCLEOTIDE SEQUENCE</scope>
    <source>
        <strain evidence="2">YP2-bin.285</strain>
    </source>
</reference>
<comment type="caution">
    <text evidence="2">The sequence shown here is derived from an EMBL/GenBank/DDBJ whole genome shotgun (WGS) entry which is preliminary data.</text>
</comment>
<dbReference type="GO" id="GO:0003700">
    <property type="term" value="F:DNA-binding transcription factor activity"/>
    <property type="evidence" value="ECO:0007669"/>
    <property type="project" value="InterPro"/>
</dbReference>
<accession>A0A8J7YLP2</accession>